<dbReference type="HOGENOM" id="CLU_2395701_0_0_5"/>
<gene>
    <name evidence="1" type="ORF">HPDFL43_00006720</name>
</gene>
<dbReference type="Proteomes" id="UP000004291">
    <property type="component" value="Chromosome"/>
</dbReference>
<reference evidence="1 2" key="1">
    <citation type="submission" date="2007-10" db="EMBL/GenBank/DDBJ databases">
        <authorList>
            <person name="Wagner-Dobler I."/>
            <person name="Ferriera S."/>
            <person name="Johnson J."/>
            <person name="Kravitz S."/>
            <person name="Beeson K."/>
            <person name="Sutton G."/>
            <person name="Rogers Y.-H."/>
            <person name="Friedman R."/>
            <person name="Frazier M."/>
            <person name="Venter J.C."/>
        </authorList>
    </citation>
    <scope>NUCLEOTIDE SEQUENCE [LARGE SCALE GENOMIC DNA]</scope>
    <source>
        <strain evidence="1 2">DFL-43</strain>
    </source>
</reference>
<dbReference type="AlphaFoldDB" id="A0A095BE14"/>
<protein>
    <submittedName>
        <fullName evidence="1">Uncharacterized protein</fullName>
    </submittedName>
</protein>
<organism evidence="1 2">
    <name type="scientific">Hoeflea phototrophica (strain DSM 17068 / NCIMB 14078 / DFL-43)</name>
    <dbReference type="NCBI Taxonomy" id="411684"/>
    <lineage>
        <taxon>Bacteria</taxon>
        <taxon>Pseudomonadati</taxon>
        <taxon>Pseudomonadota</taxon>
        <taxon>Alphaproteobacteria</taxon>
        <taxon>Hyphomicrobiales</taxon>
        <taxon>Rhizobiaceae</taxon>
        <taxon>Hoeflea</taxon>
    </lineage>
</organism>
<dbReference type="RefSeq" id="WP_156970277.1">
    <property type="nucleotide sequence ID" value="NZ_CM002917.1"/>
</dbReference>
<dbReference type="eggNOG" id="COG2896">
    <property type="taxonomic scope" value="Bacteria"/>
</dbReference>
<comment type="caution">
    <text evidence="1">The sequence shown here is derived from an EMBL/GenBank/DDBJ whole genome shotgun (WGS) entry which is preliminary data.</text>
</comment>
<evidence type="ECO:0000313" key="2">
    <source>
        <dbReference type="Proteomes" id="UP000004291"/>
    </source>
</evidence>
<sequence>MNNATNIAPGLAGNHRMIHAYGMTASYQPVSDADHYDFRSTYCMAAAKTFQPNNDLLTREELDELCTVLLEKGVRKQSADQRQAARAQKHIAI</sequence>
<accession>A0A095BE14</accession>
<dbReference type="STRING" id="411684.HPDFL43_00006720"/>
<evidence type="ECO:0000313" key="1">
    <source>
        <dbReference type="EMBL" id="KGB27078.1"/>
    </source>
</evidence>
<name>A0A095BE14_HOEPD</name>
<dbReference type="EMBL" id="ABIA03000003">
    <property type="protein sequence ID" value="KGB27078.1"/>
    <property type="molecule type" value="Genomic_DNA"/>
</dbReference>
<keyword evidence="2" id="KW-1185">Reference proteome</keyword>
<reference evidence="1 2" key="2">
    <citation type="submission" date="2012-06" db="EMBL/GenBank/DDBJ databases">
        <authorList>
            <person name="Fiebig A."/>
        </authorList>
    </citation>
    <scope>NUCLEOTIDE SEQUENCE [LARGE SCALE GENOMIC DNA]</scope>
    <source>
        <strain evidence="1 2">DFL-43</strain>
    </source>
</reference>
<proteinExistence type="predicted"/>
<dbReference type="OrthoDB" id="9763993at2"/>